<keyword evidence="3" id="KW-1185">Reference proteome</keyword>
<feature type="region of interest" description="Disordered" evidence="1">
    <location>
        <begin position="46"/>
        <end position="68"/>
    </location>
</feature>
<protein>
    <submittedName>
        <fullName evidence="2">Uncharacterized protein</fullName>
    </submittedName>
</protein>
<dbReference type="EMBL" id="JAMTCO010000006">
    <property type="protein sequence ID" value="MCP2270288.1"/>
    <property type="molecule type" value="Genomic_DNA"/>
</dbReference>
<gene>
    <name evidence="2" type="ORF">LV75_002789</name>
</gene>
<dbReference type="Proteomes" id="UP001205185">
    <property type="component" value="Unassembled WGS sequence"/>
</dbReference>
<name>A0ABT1ICI9_9PSEU</name>
<proteinExistence type="predicted"/>
<comment type="caution">
    <text evidence="2">The sequence shown here is derived from an EMBL/GenBank/DDBJ whole genome shotgun (WGS) entry which is preliminary data.</text>
</comment>
<organism evidence="2 3">
    <name type="scientific">Actinokineospora diospyrosa</name>
    <dbReference type="NCBI Taxonomy" id="103728"/>
    <lineage>
        <taxon>Bacteria</taxon>
        <taxon>Bacillati</taxon>
        <taxon>Actinomycetota</taxon>
        <taxon>Actinomycetes</taxon>
        <taxon>Pseudonocardiales</taxon>
        <taxon>Pseudonocardiaceae</taxon>
        <taxon>Actinokineospora</taxon>
    </lineage>
</organism>
<evidence type="ECO:0000313" key="2">
    <source>
        <dbReference type="EMBL" id="MCP2270288.1"/>
    </source>
</evidence>
<evidence type="ECO:0000313" key="3">
    <source>
        <dbReference type="Proteomes" id="UP001205185"/>
    </source>
</evidence>
<reference evidence="2 3" key="1">
    <citation type="submission" date="2022-06" db="EMBL/GenBank/DDBJ databases">
        <title>Genomic Encyclopedia of Archaeal and Bacterial Type Strains, Phase II (KMG-II): from individual species to whole genera.</title>
        <authorList>
            <person name="Goeker M."/>
        </authorList>
    </citation>
    <scope>NUCLEOTIDE SEQUENCE [LARGE SCALE GENOMIC DNA]</scope>
    <source>
        <strain evidence="2 3">DSM 44255</strain>
    </source>
</reference>
<evidence type="ECO:0000256" key="1">
    <source>
        <dbReference type="SAM" id="MobiDB-lite"/>
    </source>
</evidence>
<accession>A0ABT1ICI9</accession>
<sequence length="85" mass="9339">MSLDNEGQFQLLRGSTLSEALCDEYGHWTEDGYPGLVARCRSHGVTISADDPDELPEPTTSPTPAEHHVARYRELLASRGAELDV</sequence>